<reference evidence="1" key="1">
    <citation type="submission" date="2020-05" db="EMBL/GenBank/DDBJ databases">
        <authorList>
            <person name="Chiriac C."/>
            <person name="Salcher M."/>
            <person name="Ghai R."/>
            <person name="Kavagutti S V."/>
        </authorList>
    </citation>
    <scope>NUCLEOTIDE SEQUENCE</scope>
</reference>
<proteinExistence type="predicted"/>
<protein>
    <submittedName>
        <fullName evidence="1">Uncharacterized protein</fullName>
    </submittedName>
</protein>
<accession>A0A6J5RXN4</accession>
<sequence length="78" mass="8257">MPNKTTALLKDAILEAARGAGGKGGMVAYLTTQATENPGPFLSLLGKVLPLQVTGEDGNPLVLQLIERKIVQADNRDR</sequence>
<organism evidence="1">
    <name type="scientific">uncultured Caudovirales phage</name>
    <dbReference type="NCBI Taxonomy" id="2100421"/>
    <lineage>
        <taxon>Viruses</taxon>
        <taxon>Duplodnaviria</taxon>
        <taxon>Heunggongvirae</taxon>
        <taxon>Uroviricota</taxon>
        <taxon>Caudoviricetes</taxon>
        <taxon>Peduoviridae</taxon>
        <taxon>Maltschvirus</taxon>
        <taxon>Maltschvirus maltsch</taxon>
    </lineage>
</organism>
<evidence type="ECO:0000313" key="1">
    <source>
        <dbReference type="EMBL" id="CAB4199067.1"/>
    </source>
</evidence>
<gene>
    <name evidence="1" type="ORF">UFOVP1333_18</name>
</gene>
<dbReference type="EMBL" id="LR797280">
    <property type="protein sequence ID" value="CAB4199067.1"/>
    <property type="molecule type" value="Genomic_DNA"/>
</dbReference>
<name>A0A6J5RXN4_9CAUD</name>